<dbReference type="InterPro" id="IPR057708">
    <property type="entry name" value="DUF7948"/>
</dbReference>
<name>A0A9D7XFZ2_9BACT</name>
<evidence type="ECO:0000313" key="2">
    <source>
        <dbReference type="EMBL" id="MBK9719186.1"/>
    </source>
</evidence>
<dbReference type="EMBL" id="JADKFW010000016">
    <property type="protein sequence ID" value="MBK9719186.1"/>
    <property type="molecule type" value="Genomic_DNA"/>
</dbReference>
<evidence type="ECO:0000313" key="3">
    <source>
        <dbReference type="Proteomes" id="UP000808349"/>
    </source>
</evidence>
<gene>
    <name evidence="2" type="ORF">IPO85_17035</name>
</gene>
<comment type="caution">
    <text evidence="2">The sequence shown here is derived from an EMBL/GenBank/DDBJ whole genome shotgun (WGS) entry which is preliminary data.</text>
</comment>
<dbReference type="Pfam" id="PF25778">
    <property type="entry name" value="DUF7948"/>
    <property type="match status" value="1"/>
</dbReference>
<dbReference type="AlphaFoldDB" id="A0A9D7XFZ2"/>
<dbReference type="Proteomes" id="UP000808349">
    <property type="component" value="Unassembled WGS sequence"/>
</dbReference>
<evidence type="ECO:0000259" key="1">
    <source>
        <dbReference type="Pfam" id="PF25778"/>
    </source>
</evidence>
<accession>A0A9D7XFZ2</accession>
<organism evidence="2 3">
    <name type="scientific">Candidatus Defluviibacterium haderslevense</name>
    <dbReference type="NCBI Taxonomy" id="2981993"/>
    <lineage>
        <taxon>Bacteria</taxon>
        <taxon>Pseudomonadati</taxon>
        <taxon>Bacteroidota</taxon>
        <taxon>Saprospiria</taxon>
        <taxon>Saprospirales</taxon>
        <taxon>Saprospiraceae</taxon>
        <taxon>Candidatus Defluviibacterium</taxon>
    </lineage>
</organism>
<reference evidence="2 3" key="1">
    <citation type="submission" date="2020-10" db="EMBL/GenBank/DDBJ databases">
        <title>Connecting structure to function with the recovery of over 1000 high-quality activated sludge metagenome-assembled genomes encoding full-length rRNA genes using long-read sequencing.</title>
        <authorList>
            <person name="Singleton C.M."/>
            <person name="Petriglieri F."/>
            <person name="Kristensen J.M."/>
            <person name="Kirkegaard R.H."/>
            <person name="Michaelsen T.Y."/>
            <person name="Andersen M.H."/>
            <person name="Karst S.M."/>
            <person name="Dueholm M.S."/>
            <person name="Nielsen P.H."/>
            <person name="Albertsen M."/>
        </authorList>
    </citation>
    <scope>NUCLEOTIDE SEQUENCE [LARGE SCALE GENOMIC DNA]</scope>
    <source>
        <strain evidence="2">Ribe_18-Q3-R11-54_BAT3C.373</strain>
    </source>
</reference>
<sequence length="288" mass="32767">MEELVRKTLKENGQTLRFLENKGQVKNPNVLYYFNGKQGSVYIEKNKIRFIAQEYVKMEDESFKFDSLTNALPEVNNVLKSLHTFTLEMDGANPLPNLKLGDSFGTRYNFFQDLNPKNWVSGVHAAKDLTLEEIYPGIGLRLYSTKDGALEFDWIMKPGADYEQIKLKFTGQDNLKIDKDGGLTVGLRFSDVKFNIPESYQVTEDGKVPVKMTFKETEDNTITFHTKAKLDARYPLVIDPTLNWGTFMDDDSGTFDEYLYAIQIDTLDGVIYCAGATNKNITVNVNPN</sequence>
<feature type="domain" description="DUF7948" evidence="1">
    <location>
        <begin position="18"/>
        <end position="241"/>
    </location>
</feature>
<protein>
    <recommendedName>
        <fullName evidence="1">DUF7948 domain-containing protein</fullName>
    </recommendedName>
</protein>
<proteinExistence type="predicted"/>